<feature type="compositionally biased region" description="Basic and acidic residues" evidence="1">
    <location>
        <begin position="54"/>
        <end position="69"/>
    </location>
</feature>
<dbReference type="Proteomes" id="UP000660262">
    <property type="component" value="Unassembled WGS sequence"/>
</dbReference>
<feature type="region of interest" description="Disordered" evidence="1">
    <location>
        <begin position="1"/>
        <end position="131"/>
    </location>
</feature>
<feature type="compositionally biased region" description="Low complexity" evidence="1">
    <location>
        <begin position="328"/>
        <end position="340"/>
    </location>
</feature>
<evidence type="ECO:0000313" key="2">
    <source>
        <dbReference type="EMBL" id="GHP02957.1"/>
    </source>
</evidence>
<keyword evidence="3" id="KW-1185">Reference proteome</keyword>
<feature type="compositionally biased region" description="Low complexity" evidence="1">
    <location>
        <begin position="270"/>
        <end position="280"/>
    </location>
</feature>
<feature type="compositionally biased region" description="Polar residues" evidence="1">
    <location>
        <begin position="97"/>
        <end position="107"/>
    </location>
</feature>
<name>A0A830HCZ9_9CHLO</name>
<reference evidence="2" key="1">
    <citation type="submission" date="2020-10" db="EMBL/GenBank/DDBJ databases">
        <title>Unveiling of a novel bifunctional photoreceptor, Dualchrome1, isolated from a cosmopolitan green alga.</title>
        <authorList>
            <person name="Suzuki S."/>
            <person name="Kawachi M."/>
        </authorList>
    </citation>
    <scope>NUCLEOTIDE SEQUENCE</scope>
    <source>
        <strain evidence="2">NIES 2893</strain>
    </source>
</reference>
<proteinExistence type="predicted"/>
<evidence type="ECO:0000256" key="1">
    <source>
        <dbReference type="SAM" id="MobiDB-lite"/>
    </source>
</evidence>
<gene>
    <name evidence="2" type="ORF">PPROV_000171200</name>
</gene>
<protein>
    <submittedName>
        <fullName evidence="2">Uncharacterized protein</fullName>
    </submittedName>
</protein>
<feature type="compositionally biased region" description="Low complexity" evidence="1">
    <location>
        <begin position="197"/>
        <end position="248"/>
    </location>
</feature>
<feature type="compositionally biased region" description="Basic residues" evidence="1">
    <location>
        <begin position="8"/>
        <end position="17"/>
    </location>
</feature>
<feature type="compositionally biased region" description="Low complexity" evidence="1">
    <location>
        <begin position="33"/>
        <end position="50"/>
    </location>
</feature>
<dbReference type="AlphaFoldDB" id="A0A830HCZ9"/>
<sequence length="730" mass="77137">MASDLTRPKSRPQRRQARMVLLDNLADEMHLGTSMSYGTPPSMSTSMSMSLGHLHGEGRRGDGSLRPEEAPGDANPTNPMDTSALLAHNSLGGANANGYNTPPSSAPNMAGSPGIRPHPSDLAWARGSPSRSYLPTAADLKPLKHVGDAYALQRALRKVGAYTATERPGFASFLLEESSDDDAAESSDDDAAESEESGSSSSSEPQPRSRSAAESSSSSLAELFEPRSRSASVTTTATARSSAAAAVSGLLADGWFGAAPAPAPAPAPVPTNATTATITPPQSPQPPPEAEALQATRRLLSFDDIQGDEESSPPPTTPPSSSPPPTTQMPAATTPETTTSVVMAPLPTTLPPTPNPQSALSAFDETKRYEESSPPPSQIIATSKPTTTGEVGFAALLQEEGREEEEILQGSFVDGLVRVTPSLGEACACSEIPVALCVTRLPEATAACAGSHAIYLVTSRSPMSVLHRYAVPDGEPLIHVVAGVALQLLRIEPHTPSREEKALLLLTGCPVRARRAIASLANAEEAVNITSWEKEQVSALETAAGLDAEGRAQSLRCFTTARVAVRHCEQWHALAVVGKTLYLMEERVWRFAVNDVSGSSKKKWWKRWRRRSSGSGAGSLTPSSKQAYLLFADSKPAHLVRRLCLFERPTSRPVDDDSGPAALTPTSPTLGVAFDAGGDDEAWWVLDAVGVGGDDVWAPALRAMQEAIADSNPEQAPLNVERVRLTGRKR</sequence>
<feature type="compositionally biased region" description="Pro residues" evidence="1">
    <location>
        <begin position="312"/>
        <end position="327"/>
    </location>
</feature>
<feature type="region of interest" description="Disordered" evidence="1">
    <location>
        <begin position="176"/>
        <end position="384"/>
    </location>
</feature>
<dbReference type="EMBL" id="BNJQ01000004">
    <property type="protein sequence ID" value="GHP02957.1"/>
    <property type="molecule type" value="Genomic_DNA"/>
</dbReference>
<comment type="caution">
    <text evidence="2">The sequence shown here is derived from an EMBL/GenBank/DDBJ whole genome shotgun (WGS) entry which is preliminary data.</text>
</comment>
<accession>A0A830HCZ9</accession>
<feature type="compositionally biased region" description="Acidic residues" evidence="1">
    <location>
        <begin position="177"/>
        <end position="196"/>
    </location>
</feature>
<organism evidence="2 3">
    <name type="scientific">Pycnococcus provasolii</name>
    <dbReference type="NCBI Taxonomy" id="41880"/>
    <lineage>
        <taxon>Eukaryota</taxon>
        <taxon>Viridiplantae</taxon>
        <taxon>Chlorophyta</taxon>
        <taxon>Pseudoscourfieldiophyceae</taxon>
        <taxon>Pseudoscourfieldiales</taxon>
        <taxon>Pycnococcaceae</taxon>
        <taxon>Pycnococcus</taxon>
    </lineage>
</organism>
<evidence type="ECO:0000313" key="3">
    <source>
        <dbReference type="Proteomes" id="UP000660262"/>
    </source>
</evidence>